<dbReference type="PANTHER" id="PTHR48081:SF8">
    <property type="entry name" value="ALPHA_BETA HYDROLASE FOLD-3 DOMAIN-CONTAINING PROTEIN-RELATED"/>
    <property type="match status" value="1"/>
</dbReference>
<dbReference type="Proteomes" id="UP000677913">
    <property type="component" value="Unassembled WGS sequence"/>
</dbReference>
<evidence type="ECO:0000256" key="2">
    <source>
        <dbReference type="ARBA" id="ARBA00022801"/>
    </source>
</evidence>
<evidence type="ECO:0000313" key="4">
    <source>
        <dbReference type="EMBL" id="MBS2964421.1"/>
    </source>
</evidence>
<dbReference type="Gene3D" id="3.40.50.1820">
    <property type="entry name" value="alpha/beta hydrolase"/>
    <property type="match status" value="1"/>
</dbReference>
<comment type="caution">
    <text evidence="4">The sequence shown here is derived from an EMBL/GenBank/DDBJ whole genome shotgun (WGS) entry which is preliminary data.</text>
</comment>
<keyword evidence="2 4" id="KW-0378">Hydrolase</keyword>
<name>A0A8J7WLA6_9ACTN</name>
<dbReference type="InterPro" id="IPR050300">
    <property type="entry name" value="GDXG_lipolytic_enzyme"/>
</dbReference>
<dbReference type="InterPro" id="IPR029058">
    <property type="entry name" value="AB_hydrolase_fold"/>
</dbReference>
<keyword evidence="5" id="KW-1185">Reference proteome</keyword>
<feature type="domain" description="Alpha/beta hydrolase fold-3" evidence="3">
    <location>
        <begin position="79"/>
        <end position="285"/>
    </location>
</feature>
<protein>
    <submittedName>
        <fullName evidence="4">Alpha/beta hydrolase</fullName>
    </submittedName>
</protein>
<evidence type="ECO:0000259" key="3">
    <source>
        <dbReference type="Pfam" id="PF07859"/>
    </source>
</evidence>
<dbReference type="FunFam" id="3.40.50.1820:FF:000089">
    <property type="entry name" value="Alpha/beta hydrolase"/>
    <property type="match status" value="1"/>
</dbReference>
<dbReference type="PANTHER" id="PTHR48081">
    <property type="entry name" value="AB HYDROLASE SUPERFAMILY PROTEIN C4A8.06C"/>
    <property type="match status" value="1"/>
</dbReference>
<gene>
    <name evidence="4" type="ORF">KGA66_15290</name>
</gene>
<accession>A0A8J7WLA6</accession>
<dbReference type="AlphaFoldDB" id="A0A8J7WLA6"/>
<evidence type="ECO:0000313" key="5">
    <source>
        <dbReference type="Proteomes" id="UP000677913"/>
    </source>
</evidence>
<dbReference type="Pfam" id="PF07859">
    <property type="entry name" value="Abhydrolase_3"/>
    <property type="match status" value="1"/>
</dbReference>
<evidence type="ECO:0000256" key="1">
    <source>
        <dbReference type="ARBA" id="ARBA00010515"/>
    </source>
</evidence>
<comment type="similarity">
    <text evidence="1">Belongs to the 'GDXG' lipolytic enzyme family.</text>
</comment>
<dbReference type="GO" id="GO:0016787">
    <property type="term" value="F:hydrolase activity"/>
    <property type="evidence" value="ECO:0007669"/>
    <property type="project" value="UniProtKB-KW"/>
</dbReference>
<proteinExistence type="inferred from homology"/>
<sequence length="321" mass="34090">MPLDPQAAALRARREAAGTPPLYTMTLEEARAADLADIRAGAGRPEPVAAVEHHTIDGPGGELAIRIHRPDRAGALPALVYFFGGGWVLGTLDTCDAICRSLANAAGCATVSVGYRLAPEHPFPAAVEDCQAALTWAAGNAATLGLDPRRVAVGGDSAGGNLAAAVTLLSRERGGPPLVHQLLVYPNTEYGGDTPSMRENADPMLFNRDSVQWYWRHYLADERDGLDPLASPLRAPDLSGLPPATVITAEYDPLRDEGEHYARRLDKAGVPAEVRRYAGMPHGFFAMAGTLDQGREAVQYAARRLRGAFGPADEPAEADGR</sequence>
<dbReference type="RefSeq" id="WP_211468783.1">
    <property type="nucleotide sequence ID" value="NZ_JAGSXH010000050.1"/>
</dbReference>
<dbReference type="EMBL" id="JAGSXH010000050">
    <property type="protein sequence ID" value="MBS2964421.1"/>
    <property type="molecule type" value="Genomic_DNA"/>
</dbReference>
<reference evidence="4" key="1">
    <citation type="submission" date="2021-04" db="EMBL/GenBank/DDBJ databases">
        <title>Genome based classification of Actinospica acidithermotolerans sp. nov., an actinobacterium isolated from an Indonesian hot spring.</title>
        <authorList>
            <person name="Kusuma A.B."/>
            <person name="Putra K.E."/>
            <person name="Nafisah S."/>
            <person name="Loh J."/>
            <person name="Nouioui I."/>
            <person name="Goodfellow M."/>
        </authorList>
    </citation>
    <scope>NUCLEOTIDE SEQUENCE</scope>
    <source>
        <strain evidence="4">DSM 45618</strain>
    </source>
</reference>
<organism evidence="4 5">
    <name type="scientific">Actinocrinis puniceicyclus</name>
    <dbReference type="NCBI Taxonomy" id="977794"/>
    <lineage>
        <taxon>Bacteria</taxon>
        <taxon>Bacillati</taxon>
        <taxon>Actinomycetota</taxon>
        <taxon>Actinomycetes</taxon>
        <taxon>Catenulisporales</taxon>
        <taxon>Actinospicaceae</taxon>
        <taxon>Actinocrinis</taxon>
    </lineage>
</organism>
<dbReference type="SUPFAM" id="SSF53474">
    <property type="entry name" value="alpha/beta-Hydrolases"/>
    <property type="match status" value="1"/>
</dbReference>
<dbReference type="InterPro" id="IPR013094">
    <property type="entry name" value="AB_hydrolase_3"/>
</dbReference>